<dbReference type="OrthoDB" id="1655186at2"/>
<evidence type="ECO:0008006" key="4">
    <source>
        <dbReference type="Google" id="ProtNLM"/>
    </source>
</evidence>
<dbReference type="Pfam" id="PF13346">
    <property type="entry name" value="ABC2_membrane_5"/>
    <property type="match status" value="1"/>
</dbReference>
<organism evidence="2 3">
    <name type="scientific">Floricoccus tropicus</name>
    <dbReference type="NCBI Taxonomy" id="1859473"/>
    <lineage>
        <taxon>Bacteria</taxon>
        <taxon>Bacillati</taxon>
        <taxon>Bacillota</taxon>
        <taxon>Bacilli</taxon>
        <taxon>Lactobacillales</taxon>
        <taxon>Streptococcaceae</taxon>
        <taxon>Floricoccus</taxon>
    </lineage>
</organism>
<proteinExistence type="predicted"/>
<sequence length="125" mass="14575">MKGIIAKDIYENFFIRKRFASFLFNYVIVILINYFAKTIYGFIINTAILIPFIIIPSLIQASSGYDEKYSYEKLEITTPITRKEIVKAKYLLSLLFFVINIIILFLLLLTKTKTISSEEIIFLVI</sequence>
<feature type="transmembrane region" description="Helical" evidence="1">
    <location>
        <begin position="90"/>
        <end position="109"/>
    </location>
</feature>
<comment type="caution">
    <text evidence="2">The sequence shown here is derived from an EMBL/GenBank/DDBJ whole genome shotgun (WGS) entry which is preliminary data.</text>
</comment>
<dbReference type="RefSeq" id="WP_070792121.1">
    <property type="nucleotide sequence ID" value="NZ_MKIR01000012.1"/>
</dbReference>
<keyword evidence="1" id="KW-1133">Transmembrane helix</keyword>
<dbReference type="Proteomes" id="UP000178622">
    <property type="component" value="Unassembled WGS sequence"/>
</dbReference>
<keyword evidence="1" id="KW-0812">Transmembrane</keyword>
<evidence type="ECO:0000313" key="3">
    <source>
        <dbReference type="Proteomes" id="UP000178622"/>
    </source>
</evidence>
<protein>
    <recommendedName>
        <fullName evidence="4">ABC-2 type transporter domain-containing protein</fullName>
    </recommendedName>
</protein>
<gene>
    <name evidence="2" type="ORF">BG261_03220</name>
</gene>
<accession>A0A1E8GNM5</accession>
<dbReference type="EMBL" id="MKIR01000012">
    <property type="protein sequence ID" value="OFI49606.1"/>
    <property type="molecule type" value="Genomic_DNA"/>
</dbReference>
<feature type="transmembrane region" description="Helical" evidence="1">
    <location>
        <begin position="42"/>
        <end position="59"/>
    </location>
</feature>
<name>A0A1E8GNM5_9LACT</name>
<dbReference type="STRING" id="1859473.BG261_03220"/>
<keyword evidence="3" id="KW-1185">Reference proteome</keyword>
<reference evidence="3" key="1">
    <citation type="submission" date="2016-09" db="EMBL/GenBank/DDBJ databases">
        <title>Draft genome sequence of a novel species of the family Streptococcaceae isolated from flowers.</title>
        <authorList>
            <person name="Chuah L.-O."/>
            <person name="Yap K.-P."/>
            <person name="Thong K.L."/>
            <person name="Liong M.T."/>
            <person name="Ahmad R."/>
            <person name="Rusul G."/>
        </authorList>
    </citation>
    <scope>NUCLEOTIDE SEQUENCE [LARGE SCALE GENOMIC DNA]</scope>
    <source>
        <strain evidence="3">DF1</strain>
    </source>
</reference>
<feature type="transmembrane region" description="Helical" evidence="1">
    <location>
        <begin position="20"/>
        <end position="36"/>
    </location>
</feature>
<keyword evidence="1" id="KW-0472">Membrane</keyword>
<dbReference type="AlphaFoldDB" id="A0A1E8GNM5"/>
<evidence type="ECO:0000256" key="1">
    <source>
        <dbReference type="SAM" id="Phobius"/>
    </source>
</evidence>
<dbReference type="InterPro" id="IPR025699">
    <property type="entry name" value="ABC2_memb-like"/>
</dbReference>
<evidence type="ECO:0000313" key="2">
    <source>
        <dbReference type="EMBL" id="OFI49606.1"/>
    </source>
</evidence>